<protein>
    <submittedName>
        <fullName evidence="2">Tetratricopeptide repeat protein</fullName>
    </submittedName>
</protein>
<proteinExistence type="predicted"/>
<reference evidence="2 3" key="1">
    <citation type="submission" date="2021-01" db="EMBL/GenBank/DDBJ databases">
        <title>Draft genome sequence of Micromonospora sp. strain STR1_7.</title>
        <authorList>
            <person name="Karlyshev A."/>
            <person name="Jawad R."/>
        </authorList>
    </citation>
    <scope>NUCLEOTIDE SEQUENCE [LARGE SCALE GENOMIC DNA]</scope>
    <source>
        <strain evidence="2 3">STR1-7</strain>
    </source>
</reference>
<dbReference type="PANTHER" id="PTHR35205:SF1">
    <property type="entry name" value="ZU5 DOMAIN-CONTAINING PROTEIN"/>
    <property type="match status" value="1"/>
</dbReference>
<dbReference type="PRINTS" id="PR00364">
    <property type="entry name" value="DISEASERSIST"/>
</dbReference>
<dbReference type="Proteomes" id="UP000601027">
    <property type="component" value="Unassembled WGS sequence"/>
</dbReference>
<dbReference type="Gene3D" id="3.40.50.300">
    <property type="entry name" value="P-loop containing nucleotide triphosphate hydrolases"/>
    <property type="match status" value="1"/>
</dbReference>
<dbReference type="InterPro" id="IPR011990">
    <property type="entry name" value="TPR-like_helical_dom_sf"/>
</dbReference>
<sequence length="508" mass="55738">MSAGSGVICQAVHGLGGVGKTELALQYAHRWRDRYPVRWWVNAESRAAIETGLATLTARLNPDLMMTTTATEAAAWAIGWLQNQSGWLLVLDNVEQRSDVEPLLAQLDSGHVLITTRRDVNWEVLVDGCLRLDKLDREAAVRVLLERGGQSDQLAAAVLADELGYLPLALQQAAGYLRQTRLSASVYLERLRAQPAQVLNTIAEGDQAERAVAQVWMVTLNRLRDERPVAIDLLRILSCYAADDVPRDVLATYADEPAVVDQALSALASYNLITLAETTVSTHRLLQSVIRTEAQTEVCPGEDDGRQESLWQQVVRRAMELLEHSCPSGNPSHAVDTWPRWKILAPHVESLAEHIPDGTADLTLAYLLGELAVFYDSQAGYQQSLRVQRRALEITEAARPAGHPDIAVRLDNLAYTLSQLGRPEEALPLQRRAVKISESALPAGDPDIAIRLDNLACTLAALGWPEEALPLHRRALEITESALPAGHRSIAIRLDNLAHRDPAGQPGV</sequence>
<dbReference type="SUPFAM" id="SSF52540">
    <property type="entry name" value="P-loop containing nucleoside triphosphate hydrolases"/>
    <property type="match status" value="1"/>
</dbReference>
<dbReference type="SUPFAM" id="SSF48452">
    <property type="entry name" value="TPR-like"/>
    <property type="match status" value="1"/>
</dbReference>
<feature type="domain" description="NB-ARC" evidence="1">
    <location>
        <begin position="11"/>
        <end position="118"/>
    </location>
</feature>
<gene>
    <name evidence="2" type="ORF">JNW91_30995</name>
</gene>
<comment type="caution">
    <text evidence="2">The sequence shown here is derived from an EMBL/GenBank/DDBJ whole genome shotgun (WGS) entry which is preliminary data.</text>
</comment>
<evidence type="ECO:0000259" key="1">
    <source>
        <dbReference type="Pfam" id="PF00931"/>
    </source>
</evidence>
<dbReference type="Gene3D" id="1.25.40.10">
    <property type="entry name" value="Tetratricopeptide repeat domain"/>
    <property type="match status" value="1"/>
</dbReference>
<dbReference type="Pfam" id="PF00931">
    <property type="entry name" value="NB-ARC"/>
    <property type="match status" value="1"/>
</dbReference>
<dbReference type="PANTHER" id="PTHR35205">
    <property type="entry name" value="NB-ARC AND TPR DOMAIN PROTEIN"/>
    <property type="match status" value="1"/>
</dbReference>
<evidence type="ECO:0000313" key="3">
    <source>
        <dbReference type="Proteomes" id="UP000601027"/>
    </source>
</evidence>
<organism evidence="2 3">
    <name type="scientific">Micromonospora parastrephiae</name>
    <dbReference type="NCBI Taxonomy" id="2806101"/>
    <lineage>
        <taxon>Bacteria</taxon>
        <taxon>Bacillati</taxon>
        <taxon>Actinomycetota</taxon>
        <taxon>Actinomycetes</taxon>
        <taxon>Micromonosporales</taxon>
        <taxon>Micromonosporaceae</taxon>
        <taxon>Micromonospora</taxon>
    </lineage>
</organism>
<accession>A0ABS1Y2Q5</accession>
<feature type="non-terminal residue" evidence="2">
    <location>
        <position position="508"/>
    </location>
</feature>
<dbReference type="EMBL" id="JAEVHM010000364">
    <property type="protein sequence ID" value="MBM0235798.1"/>
    <property type="molecule type" value="Genomic_DNA"/>
</dbReference>
<dbReference type="InterPro" id="IPR002182">
    <property type="entry name" value="NB-ARC"/>
</dbReference>
<evidence type="ECO:0000313" key="2">
    <source>
        <dbReference type="EMBL" id="MBM0235798.1"/>
    </source>
</evidence>
<name>A0ABS1Y2Q5_9ACTN</name>
<keyword evidence="3" id="KW-1185">Reference proteome</keyword>
<dbReference type="Pfam" id="PF13374">
    <property type="entry name" value="TPR_10"/>
    <property type="match status" value="1"/>
</dbReference>
<dbReference type="Pfam" id="PF13424">
    <property type="entry name" value="TPR_12"/>
    <property type="match status" value="1"/>
</dbReference>
<dbReference type="InterPro" id="IPR027417">
    <property type="entry name" value="P-loop_NTPase"/>
</dbReference>